<dbReference type="WBParaSite" id="JU765_v2.g20005.t1">
    <property type="protein sequence ID" value="JU765_v2.g20005.t1"/>
    <property type="gene ID" value="JU765_v2.g20005"/>
</dbReference>
<sequence length="220" mass="24533">MLGCEKYLNYAYSGARSGRSNFYFENWSGIEWQIEQFTNRKMLKAAKDTIVVLQTGGLIDLFAGETNASTIIKNLQKSLQMLLETDCLSFSTIVLMNLPDLSSAPGLNSAPGLKFAEDGQLIKDTFAVSIAQINTQIRTLSSEVARAASKVKPVNLRLFDLNSAMFKAINPLNTTEPFSYQKPDTLSKDVSSYAYHDLWHPTTIVHYDIAKELAIFLEDT</sequence>
<proteinExistence type="predicted"/>
<name>A0AC34QW24_9BILA</name>
<dbReference type="Proteomes" id="UP000887576">
    <property type="component" value="Unplaced"/>
</dbReference>
<evidence type="ECO:0000313" key="1">
    <source>
        <dbReference type="Proteomes" id="UP000887576"/>
    </source>
</evidence>
<reference evidence="2" key="1">
    <citation type="submission" date="2022-11" db="UniProtKB">
        <authorList>
            <consortium name="WormBaseParasite"/>
        </authorList>
    </citation>
    <scope>IDENTIFICATION</scope>
</reference>
<protein>
    <submittedName>
        <fullName evidence="2">Uncharacterized protein</fullName>
    </submittedName>
</protein>
<accession>A0AC34QW24</accession>
<evidence type="ECO:0000313" key="2">
    <source>
        <dbReference type="WBParaSite" id="JU765_v2.g20005.t1"/>
    </source>
</evidence>
<organism evidence="1 2">
    <name type="scientific">Panagrolaimus sp. JU765</name>
    <dbReference type="NCBI Taxonomy" id="591449"/>
    <lineage>
        <taxon>Eukaryota</taxon>
        <taxon>Metazoa</taxon>
        <taxon>Ecdysozoa</taxon>
        <taxon>Nematoda</taxon>
        <taxon>Chromadorea</taxon>
        <taxon>Rhabditida</taxon>
        <taxon>Tylenchina</taxon>
        <taxon>Panagrolaimomorpha</taxon>
        <taxon>Panagrolaimoidea</taxon>
        <taxon>Panagrolaimidae</taxon>
        <taxon>Panagrolaimus</taxon>
    </lineage>
</organism>